<evidence type="ECO:0000256" key="6">
    <source>
        <dbReference type="ARBA" id="ARBA00023064"/>
    </source>
</evidence>
<dbReference type="GO" id="GO:0019521">
    <property type="term" value="P:D-gluconate metabolic process"/>
    <property type="evidence" value="ECO:0007669"/>
    <property type="project" value="UniProtKB-KW"/>
</dbReference>
<feature type="binding site" evidence="9">
    <location>
        <position position="156"/>
    </location>
    <ligand>
        <name>[4Fe-4S] cluster</name>
        <dbReference type="ChEBI" id="CHEBI:49883"/>
    </ligand>
</feature>
<feature type="domain" description="Dihydroxy-acid/6-phosphogluconate dehydratase C-terminal" evidence="12">
    <location>
        <begin position="408"/>
        <end position="601"/>
    </location>
</feature>
<evidence type="ECO:0000256" key="5">
    <source>
        <dbReference type="ARBA" id="ARBA00023014"/>
    </source>
</evidence>
<evidence type="ECO:0000256" key="3">
    <source>
        <dbReference type="ARBA" id="ARBA00022723"/>
    </source>
</evidence>
<dbReference type="GO" id="GO:0051539">
    <property type="term" value="F:4 iron, 4 sulfur cluster binding"/>
    <property type="evidence" value="ECO:0007669"/>
    <property type="project" value="UniProtKB-UniRule"/>
</dbReference>
<dbReference type="PROSITE" id="PS00886">
    <property type="entry name" value="ILVD_EDD_1"/>
    <property type="match status" value="1"/>
</dbReference>
<dbReference type="SUPFAM" id="SSF143975">
    <property type="entry name" value="IlvD/EDD N-terminal domain-like"/>
    <property type="match status" value="1"/>
</dbReference>
<organism evidence="13 14">
    <name type="scientific">Ciceribacter lividus</name>
    <dbReference type="NCBI Taxonomy" id="1197950"/>
    <lineage>
        <taxon>Bacteria</taxon>
        <taxon>Pseudomonadati</taxon>
        <taxon>Pseudomonadota</taxon>
        <taxon>Alphaproteobacteria</taxon>
        <taxon>Hyphomicrobiales</taxon>
        <taxon>Rhizobiaceae</taxon>
        <taxon>Ciceribacter</taxon>
    </lineage>
</organism>
<dbReference type="PROSITE" id="PS00887">
    <property type="entry name" value="ILVD_EDD_2"/>
    <property type="match status" value="1"/>
</dbReference>
<comment type="function">
    <text evidence="9">Catalyzes the dehydration of 6-phospho-D-gluconate to 2-dehydro-3-deoxy-6-phospho-D-gluconate.</text>
</comment>
<dbReference type="AlphaFoldDB" id="A0A6I7HPZ6"/>
<gene>
    <name evidence="9" type="primary">edd</name>
    <name evidence="13" type="ORF">DFR48_103260</name>
</gene>
<dbReference type="InterPro" id="IPR056740">
    <property type="entry name" value="ILV_EDD_C"/>
</dbReference>
<dbReference type="InterPro" id="IPR020558">
    <property type="entry name" value="DiOHA_6PGluconate_deHydtase_CS"/>
</dbReference>
<dbReference type="GO" id="GO:0009255">
    <property type="term" value="P:Entner-Doudoroff pathway through 6-phosphogluconate"/>
    <property type="evidence" value="ECO:0007669"/>
    <property type="project" value="UniProtKB-UniRule"/>
</dbReference>
<dbReference type="SUPFAM" id="SSF52016">
    <property type="entry name" value="LeuD/IlvD-like"/>
    <property type="match status" value="1"/>
</dbReference>
<dbReference type="UniPathway" id="UPA00226"/>
<name>A0A6I7HPZ6_9HYPH</name>
<evidence type="ECO:0000256" key="1">
    <source>
        <dbReference type="ARBA" id="ARBA00006486"/>
    </source>
</evidence>
<dbReference type="Pfam" id="PF24877">
    <property type="entry name" value="ILV_EDD_C"/>
    <property type="match status" value="1"/>
</dbReference>
<evidence type="ECO:0000256" key="4">
    <source>
        <dbReference type="ARBA" id="ARBA00023004"/>
    </source>
</evidence>
<evidence type="ECO:0000256" key="9">
    <source>
        <dbReference type="HAMAP-Rule" id="MF_02094"/>
    </source>
</evidence>
<dbReference type="GO" id="GO:0004456">
    <property type="term" value="F:phosphogluconate dehydratase activity"/>
    <property type="evidence" value="ECO:0007669"/>
    <property type="project" value="UniProtKB-UniRule"/>
</dbReference>
<dbReference type="PANTHER" id="PTHR43661:SF1">
    <property type="entry name" value="PHOSPHOGLUCONATE DEHYDRATASE"/>
    <property type="match status" value="1"/>
</dbReference>
<dbReference type="InterPro" id="IPR037237">
    <property type="entry name" value="IlvD/EDD_N"/>
</dbReference>
<keyword evidence="7 9" id="KW-0456">Lyase</keyword>
<dbReference type="InterPro" id="IPR004786">
    <property type="entry name" value="6-phosphgluc_deHydtase"/>
</dbReference>
<dbReference type="EMBL" id="QPIX01000003">
    <property type="protein sequence ID" value="RCW27298.1"/>
    <property type="molecule type" value="Genomic_DNA"/>
</dbReference>
<dbReference type="GO" id="GO:0046872">
    <property type="term" value="F:metal ion binding"/>
    <property type="evidence" value="ECO:0007669"/>
    <property type="project" value="UniProtKB-KW"/>
</dbReference>
<keyword evidence="6 9" id="KW-0311">Gluconate utilization</keyword>
<proteinExistence type="inferred from homology"/>
<evidence type="ECO:0000313" key="14">
    <source>
        <dbReference type="Proteomes" id="UP000252582"/>
    </source>
</evidence>
<keyword evidence="3 9" id="KW-0479">Metal-binding</keyword>
<dbReference type="InterPro" id="IPR000581">
    <property type="entry name" value="ILV_EDD_N"/>
</dbReference>
<evidence type="ECO:0000256" key="10">
    <source>
        <dbReference type="NCBIfam" id="TIGR01196"/>
    </source>
</evidence>
<comment type="similarity">
    <text evidence="1 9">Belongs to the IlvD/Edd family.</text>
</comment>
<feature type="domain" description="Dihydroxy-acid/6-phosphogluconate dehydratase N-terminal" evidence="11">
    <location>
        <begin position="68"/>
        <end position="381"/>
    </location>
</feature>
<dbReference type="Pfam" id="PF00920">
    <property type="entry name" value="ILVD_EDD_N"/>
    <property type="match status" value="1"/>
</dbReference>
<sequence length="605" mass="64212">MTADKRIEAITRRIVERSKPSRERYLDRVRSQIAKGVHRSVLSCGNLAHGFAACAPSEKADLAGDTVPNLGIITSYNDMLSAHQPFETFPAIIRDAAREAGGVAQVAGGVPAMCDGVTQGQPGMELSLFSRDLIAMATAVGLSHNMFDAAVYLGICDKIVPGLAIAALTFGHLPAVFIPAGPMTSGLPNDEKSRIRQLYAEGKVGRAELLDAESKSYHGPGTCTFYGTANSNQMLMEIMGLHMPGASFVNPNTPLRDALTREAAKRALAITALGNAFTPVGEMIDERSIVNGVVGLHATGGSTNHTMHLVAMARAAGIELTWQDISDLSDIVPLLARVYPNGLADVNHFHAAGGMGFLIKELLKGGLLHEDVRTVYGHGLAAYTVEPRLADDGTVQREAAPEKSADPKVLASIETPFQPTGGLKMLTGNLGKSVIKISAVKPERHVVVAPAIVFHDQQELQDAFKAGKLDRDFVAVVRFQGPRANGMPELHRLTPPLGVLQDRGHKVALVTDGRMSGASGKVPAAIHVTPEASNGGPIARIRNGDMIRLDAVTGTLEVMVDAAEFDARPAVTVDLSENEFGLGRELFATFRRTAGPADQGASVLY</sequence>
<feature type="binding site" evidence="9">
    <location>
        <position position="223"/>
    </location>
    <ligand>
        <name>[4Fe-4S] cluster</name>
        <dbReference type="ChEBI" id="CHEBI:49883"/>
    </ligand>
</feature>
<keyword evidence="5 9" id="KW-0411">Iron-sulfur</keyword>
<accession>A0A6I7HPZ6</accession>
<dbReference type="Proteomes" id="UP000252582">
    <property type="component" value="Unassembled WGS sequence"/>
</dbReference>
<protein>
    <recommendedName>
        <fullName evidence="9 10">Phosphogluconate dehydratase</fullName>
        <ecNumber evidence="9 10">4.2.1.12</ecNumber>
    </recommendedName>
</protein>
<dbReference type="FunFam" id="3.50.30.80:FF:000001">
    <property type="entry name" value="Dihydroxy-acid dehydratase"/>
    <property type="match status" value="1"/>
</dbReference>
<comment type="caution">
    <text evidence="13">The sequence shown here is derived from an EMBL/GenBank/DDBJ whole genome shotgun (WGS) entry which is preliminary data.</text>
</comment>
<evidence type="ECO:0000259" key="11">
    <source>
        <dbReference type="Pfam" id="PF00920"/>
    </source>
</evidence>
<keyword evidence="2 9" id="KW-0004">4Fe-4S</keyword>
<dbReference type="HAMAP" id="MF_02094">
    <property type="entry name" value="Edd"/>
    <property type="match status" value="1"/>
</dbReference>
<evidence type="ECO:0000256" key="2">
    <source>
        <dbReference type="ARBA" id="ARBA00022485"/>
    </source>
</evidence>
<dbReference type="InterPro" id="IPR042096">
    <property type="entry name" value="Dihydro-acid_dehy_C"/>
</dbReference>
<evidence type="ECO:0000259" key="12">
    <source>
        <dbReference type="Pfam" id="PF24877"/>
    </source>
</evidence>
<keyword evidence="8 9" id="KW-0119">Carbohydrate metabolism</keyword>
<evidence type="ECO:0000256" key="8">
    <source>
        <dbReference type="ARBA" id="ARBA00023277"/>
    </source>
</evidence>
<dbReference type="PANTHER" id="PTHR43661">
    <property type="entry name" value="D-XYLONATE DEHYDRATASE"/>
    <property type="match status" value="1"/>
</dbReference>
<dbReference type="NCBIfam" id="TIGR01196">
    <property type="entry name" value="edd"/>
    <property type="match status" value="1"/>
</dbReference>
<evidence type="ECO:0000256" key="7">
    <source>
        <dbReference type="ARBA" id="ARBA00023239"/>
    </source>
</evidence>
<dbReference type="RefSeq" id="WP_114362544.1">
    <property type="nucleotide sequence ID" value="NZ_QPIX01000003.1"/>
</dbReference>
<keyword evidence="4 9" id="KW-0408">Iron</keyword>
<comment type="catalytic activity">
    <reaction evidence="9">
        <text>6-phospho-D-gluconate = 2-dehydro-3-deoxy-6-phospho-D-gluconate + H2O</text>
        <dbReference type="Rhea" id="RHEA:17277"/>
        <dbReference type="ChEBI" id="CHEBI:15377"/>
        <dbReference type="ChEBI" id="CHEBI:57569"/>
        <dbReference type="ChEBI" id="CHEBI:58759"/>
        <dbReference type="EC" id="4.2.1.12"/>
    </reaction>
</comment>
<comment type="pathway">
    <text evidence="9">Carbohydrate metabolism; Entner-Doudoroff pathway.</text>
</comment>
<evidence type="ECO:0000313" key="13">
    <source>
        <dbReference type="EMBL" id="RCW27298.1"/>
    </source>
</evidence>
<dbReference type="GO" id="GO:0005829">
    <property type="term" value="C:cytosol"/>
    <property type="evidence" value="ECO:0007669"/>
    <property type="project" value="TreeGrafter"/>
</dbReference>
<reference evidence="13 14" key="1">
    <citation type="submission" date="2018-07" db="EMBL/GenBank/DDBJ databases">
        <title>Genomic Encyclopedia of Type Strains, Phase IV (KMG-IV): sequencing the most valuable type-strain genomes for metagenomic binning, comparative biology and taxonomic classification.</title>
        <authorList>
            <person name="Goeker M."/>
        </authorList>
    </citation>
    <scope>NUCLEOTIDE SEQUENCE [LARGE SCALE GENOMIC DNA]</scope>
    <source>
        <strain evidence="13 14">DSM 25528</strain>
    </source>
</reference>
<keyword evidence="14" id="KW-1185">Reference proteome</keyword>
<dbReference type="Gene3D" id="3.50.30.80">
    <property type="entry name" value="IlvD/EDD C-terminal domain-like"/>
    <property type="match status" value="1"/>
</dbReference>
<dbReference type="EC" id="4.2.1.12" evidence="9 10"/>
<comment type="cofactor">
    <cofactor evidence="9">
        <name>[4Fe-4S] cluster</name>
        <dbReference type="ChEBI" id="CHEBI:49883"/>
    </cofactor>
    <text evidence="9">Binds 1 [4Fe-4S] cluster.</text>
</comment>